<evidence type="ECO:0000313" key="1">
    <source>
        <dbReference type="EMBL" id="PQJ32990.1"/>
    </source>
</evidence>
<organism evidence="1 2">
    <name type="scientific">Nonlabens arenilitoris</name>
    <dbReference type="NCBI Taxonomy" id="1217969"/>
    <lineage>
        <taxon>Bacteria</taxon>
        <taxon>Pseudomonadati</taxon>
        <taxon>Bacteroidota</taxon>
        <taxon>Flavobacteriia</taxon>
        <taxon>Flavobacteriales</taxon>
        <taxon>Flavobacteriaceae</taxon>
        <taxon>Nonlabens</taxon>
    </lineage>
</organism>
<protein>
    <recommendedName>
        <fullName evidence="3">Carboxypeptidase-like regulatory domain-containing protein</fullName>
    </recommendedName>
</protein>
<dbReference type="EMBL" id="MTPW01000001">
    <property type="protein sequence ID" value="PQJ32990.1"/>
    <property type="molecule type" value="Genomic_DNA"/>
</dbReference>
<comment type="caution">
    <text evidence="1">The sequence shown here is derived from an EMBL/GenBank/DDBJ whole genome shotgun (WGS) entry which is preliminary data.</text>
</comment>
<reference evidence="1 2" key="1">
    <citation type="submission" date="2017-01" db="EMBL/GenBank/DDBJ databases">
        <title>Trade-off between light-utilization and light-protection in marine flavobacteria.</title>
        <authorList>
            <person name="Kumagai Y."/>
            <person name="Yoshizawa S."/>
            <person name="Kogure K."/>
            <person name="Iwasaki W."/>
        </authorList>
    </citation>
    <scope>NUCLEOTIDE SEQUENCE [LARGE SCALE GENOMIC DNA]</scope>
    <source>
        <strain evidence="1 2">KCTC 32109</strain>
    </source>
</reference>
<dbReference type="RefSeq" id="WP_105072049.1">
    <property type="nucleotide sequence ID" value="NZ_MTPW01000001.1"/>
</dbReference>
<gene>
    <name evidence="1" type="ORF">BST92_14135</name>
</gene>
<name>A0A2S7UEF8_9FLAO</name>
<evidence type="ECO:0008006" key="3">
    <source>
        <dbReference type="Google" id="ProtNLM"/>
    </source>
</evidence>
<dbReference type="OrthoDB" id="983143at2"/>
<dbReference type="AlphaFoldDB" id="A0A2S7UEF8"/>
<accession>A0A2S7UEF8</accession>
<dbReference type="Proteomes" id="UP000239747">
    <property type="component" value="Unassembled WGS sequence"/>
</dbReference>
<sequence length="295" mass="34306">MLRLIFLVTLFSFCIIGNCQIQKKVLEFDSNKPLEFSTILAWSGSKIIEGTYTGENGVFILKNTIRLDSLQVSNIGYDDLIISKQDFIDNDIFYLKRSVQNLQEIFISTKPAIDVGYIDERNNGRKIGIGLSSNMGVYIENSQEEHLAIRSINFKIQKVSQPMILRVKLYSVDTLQNRIYPDKILNNHDYLVKVDEQSKGLITVVMNEDLEFPYEGVFVIIEGLKFAGEPIRYKESLVEFQAFKTRENLYFYKTTHSSKYWLDYNRWAIKDYKDSFNREIPEKWLSVPLIGIIVN</sequence>
<proteinExistence type="predicted"/>
<evidence type="ECO:0000313" key="2">
    <source>
        <dbReference type="Proteomes" id="UP000239747"/>
    </source>
</evidence>
<keyword evidence="2" id="KW-1185">Reference proteome</keyword>